<evidence type="ECO:0000256" key="2">
    <source>
        <dbReference type="ARBA" id="ARBA00009677"/>
    </source>
</evidence>
<dbReference type="OrthoDB" id="9804559at2"/>
<dbReference type="AlphaFoldDB" id="A0A140NS25"/>
<evidence type="ECO:0000256" key="5">
    <source>
        <dbReference type="ARBA" id="ARBA00040228"/>
    </source>
</evidence>
<dbReference type="NCBIfam" id="TIGR03506">
    <property type="entry name" value="FlgEFG_subfam"/>
    <property type="match status" value="1"/>
</dbReference>
<evidence type="ECO:0000313" key="11">
    <source>
        <dbReference type="Proteomes" id="UP000005012"/>
    </source>
</evidence>
<evidence type="ECO:0000313" key="10">
    <source>
        <dbReference type="EMBL" id="AFH95450.1"/>
    </source>
</evidence>
<dbReference type="PATRIC" id="fig|1157951.4.peg.3653"/>
<dbReference type="EMBL" id="CP003488">
    <property type="protein sequence ID" value="AFH95450.1"/>
    <property type="molecule type" value="Genomic_DNA"/>
</dbReference>
<evidence type="ECO:0000259" key="7">
    <source>
        <dbReference type="Pfam" id="PF00460"/>
    </source>
</evidence>
<dbReference type="RefSeq" id="WP_014658059.1">
    <property type="nucleotide sequence ID" value="NC_017731.1"/>
</dbReference>
<comment type="subunit">
    <text evidence="4 6">The basal body constitutes a major portion of the flagellar organelle and consists of five rings (E,L,P,S, and M) mounted on a central rod. The rod consists of about 26 subunits of FlgG in the distal portion, and FlgB, FlgC and FlgF are thought to build up the proximal portion of the rod with about 6 subunits each.</text>
</comment>
<organism evidence="10 11">
    <name type="scientific">Providencia stuartii (strain MRSN 2154)</name>
    <dbReference type="NCBI Taxonomy" id="1157951"/>
    <lineage>
        <taxon>Bacteria</taxon>
        <taxon>Pseudomonadati</taxon>
        <taxon>Pseudomonadota</taxon>
        <taxon>Gammaproteobacteria</taxon>
        <taxon>Enterobacterales</taxon>
        <taxon>Morganellaceae</taxon>
        <taxon>Providencia</taxon>
    </lineage>
</organism>
<reference evidence="11" key="2">
    <citation type="submission" date="2012-04" db="EMBL/GenBank/DDBJ databases">
        <title>Complete genome sequence of Providencia stuartii clinical isolate MRSN 2154.</title>
        <authorList>
            <person name="Clifford R.J."/>
            <person name="Hang J."/>
            <person name="Riley M.C."/>
            <person name="Onmus-Leone F."/>
            <person name="Kuschner R.A."/>
            <person name="Lesho E.P."/>
            <person name="Waterman P.E."/>
        </authorList>
    </citation>
    <scope>NUCLEOTIDE SEQUENCE [LARGE SCALE GENOMIC DNA]</scope>
    <source>
        <strain evidence="11">MRSN 2154</strain>
    </source>
</reference>
<dbReference type="PANTHER" id="PTHR30435">
    <property type="entry name" value="FLAGELLAR PROTEIN"/>
    <property type="match status" value="1"/>
</dbReference>
<keyword evidence="10" id="KW-0969">Cilium</keyword>
<dbReference type="InterPro" id="IPR053967">
    <property type="entry name" value="LlgE_F_G-like_D1"/>
</dbReference>
<dbReference type="Pfam" id="PF22692">
    <property type="entry name" value="LlgE_F_G_D1"/>
    <property type="match status" value="1"/>
</dbReference>
<sequence>MDHVIYTAMGGARHALENQAIVSNNIANVSTSGFKAQLAAMRAVPIHGDSQQTRTLVVASTPGADMSQGPLNYTGRPMDVALNDKHFLAVELADGSEAYTRNGNIQISPDGELVIGERRLQGDGGPINVPPNAELTIGEDGTVTALLATDPPTMLGQIGRLKVVEAQPQDLIRGEDGLFHLSPQAAAANGNGLAQSERASVTSGVIEGSNVNAAEAMVSMIANARYFEMQMKVVRSADENAQKANQLLAVS</sequence>
<protein>
    <recommendedName>
        <fullName evidence="5 6">Flagellar basal-body rod protein FlgF</fullName>
    </recommendedName>
</protein>
<dbReference type="Pfam" id="PF06429">
    <property type="entry name" value="Flg_bbr_C"/>
    <property type="match status" value="1"/>
</dbReference>
<dbReference type="GeneID" id="93519828"/>
<feature type="domain" description="Flagellar hook protein FlgE/F/G-like D1" evidence="9">
    <location>
        <begin position="82"/>
        <end position="145"/>
    </location>
</feature>
<dbReference type="GO" id="GO:0030694">
    <property type="term" value="C:bacterial-type flagellum basal body, rod"/>
    <property type="evidence" value="ECO:0007669"/>
    <property type="project" value="UniProtKB-UniRule"/>
</dbReference>
<dbReference type="InterPro" id="IPR010930">
    <property type="entry name" value="Flg_bb/hook_C_dom"/>
</dbReference>
<reference evidence="10 11" key="1">
    <citation type="journal article" date="2012" name="J. Bacteriol.">
        <title>Complete Genome Sequence of Providencia stuartii Clinical Isolate MRSN 2154.</title>
        <authorList>
            <person name="Clifford R.J."/>
            <person name="Hang J."/>
            <person name="Riley M.C."/>
            <person name="Onmus-Leone F."/>
            <person name="Kuschner R.A."/>
            <person name="Lesho E.P."/>
            <person name="Waterman P.E."/>
        </authorList>
    </citation>
    <scope>NUCLEOTIDE SEQUENCE [LARGE SCALE GENOMIC DNA]</scope>
    <source>
        <strain evidence="10 11">MRSN 2154</strain>
    </source>
</reference>
<dbReference type="Proteomes" id="UP000005012">
    <property type="component" value="Chromosome"/>
</dbReference>
<keyword evidence="10" id="KW-0966">Cell projection</keyword>
<accession>A0A140NS25</accession>
<dbReference type="PANTHER" id="PTHR30435:SF18">
    <property type="entry name" value="FLAGELLAR BASAL-BODY ROD PROTEIN FLGF"/>
    <property type="match status" value="1"/>
</dbReference>
<evidence type="ECO:0000256" key="6">
    <source>
        <dbReference type="RuleBase" id="RU362116"/>
    </source>
</evidence>
<dbReference type="SUPFAM" id="SSF117143">
    <property type="entry name" value="Flagellar hook protein flgE"/>
    <property type="match status" value="1"/>
</dbReference>
<dbReference type="KEGG" id="psi:S70_18220"/>
<evidence type="ECO:0000256" key="4">
    <source>
        <dbReference type="ARBA" id="ARBA00038560"/>
    </source>
</evidence>
<feature type="domain" description="Flagellar basal body rod protein N-terminal" evidence="7">
    <location>
        <begin position="5"/>
        <end position="35"/>
    </location>
</feature>
<evidence type="ECO:0000259" key="9">
    <source>
        <dbReference type="Pfam" id="PF22692"/>
    </source>
</evidence>
<dbReference type="GO" id="GO:0071978">
    <property type="term" value="P:bacterial-type flagellum-dependent swarming motility"/>
    <property type="evidence" value="ECO:0007669"/>
    <property type="project" value="TreeGrafter"/>
</dbReference>
<evidence type="ECO:0000256" key="3">
    <source>
        <dbReference type="ARBA" id="ARBA00023143"/>
    </source>
</evidence>
<evidence type="ECO:0000256" key="1">
    <source>
        <dbReference type="ARBA" id="ARBA00004117"/>
    </source>
</evidence>
<evidence type="ECO:0000259" key="8">
    <source>
        <dbReference type="Pfam" id="PF06429"/>
    </source>
</evidence>
<dbReference type="InterPro" id="IPR001444">
    <property type="entry name" value="Flag_bb_rod_N"/>
</dbReference>
<comment type="similarity">
    <text evidence="2 6">Belongs to the flagella basal body rod proteins family.</text>
</comment>
<gene>
    <name evidence="10" type="ordered locus">S70_18220</name>
</gene>
<name>A0A140NS25_PROSM</name>
<dbReference type="NCBIfam" id="NF009280">
    <property type="entry name" value="PRK12640.1"/>
    <property type="match status" value="1"/>
</dbReference>
<dbReference type="HOGENOM" id="CLU_013687_1_0_6"/>
<feature type="domain" description="Flagellar basal-body/hook protein C-terminal" evidence="8">
    <location>
        <begin position="203"/>
        <end position="247"/>
    </location>
</feature>
<keyword evidence="3 6" id="KW-0975">Bacterial flagellum</keyword>
<comment type="subcellular location">
    <subcellularLocation>
        <location evidence="1 6">Bacterial flagellum basal body</location>
    </subcellularLocation>
</comment>
<keyword evidence="10" id="KW-0282">Flagellum</keyword>
<dbReference type="InterPro" id="IPR037925">
    <property type="entry name" value="FlgE/F/G-like"/>
</dbReference>
<dbReference type="InterPro" id="IPR020013">
    <property type="entry name" value="Flagellar_FlgE/F/G"/>
</dbReference>
<dbReference type="Pfam" id="PF00460">
    <property type="entry name" value="Flg_bb_rod"/>
    <property type="match status" value="1"/>
</dbReference>
<proteinExistence type="inferred from homology"/>